<comment type="caution">
    <text evidence="3">The sequence shown here is derived from an EMBL/GenBank/DDBJ whole genome shotgun (WGS) entry which is preliminary data.</text>
</comment>
<dbReference type="InterPro" id="IPR007896">
    <property type="entry name" value="BTP_bacteria"/>
</dbReference>
<evidence type="ECO:0000313" key="3">
    <source>
        <dbReference type="EMBL" id="TDH38700.1"/>
    </source>
</evidence>
<dbReference type="Pfam" id="PF05232">
    <property type="entry name" value="BTP"/>
    <property type="match status" value="2"/>
</dbReference>
<name>A0A4R5PNR3_9HYPH</name>
<organism evidence="3 4">
    <name type="scientific">Pseudohoeflea suaedae</name>
    <dbReference type="NCBI Taxonomy" id="877384"/>
    <lineage>
        <taxon>Bacteria</taxon>
        <taxon>Pseudomonadati</taxon>
        <taxon>Pseudomonadota</taxon>
        <taxon>Alphaproteobacteria</taxon>
        <taxon>Hyphomicrobiales</taxon>
        <taxon>Rhizobiaceae</taxon>
        <taxon>Pseudohoeflea</taxon>
    </lineage>
</organism>
<keyword evidence="1" id="KW-0812">Transmembrane</keyword>
<protein>
    <submittedName>
        <fullName evidence="3">PACE efflux transporter</fullName>
    </submittedName>
</protein>
<keyword evidence="4" id="KW-1185">Reference proteome</keyword>
<keyword evidence="1" id="KW-0472">Membrane</keyword>
<keyword evidence="1" id="KW-1133">Transmembrane helix</keyword>
<dbReference type="NCBIfam" id="NF033664">
    <property type="entry name" value="PACE_transport"/>
    <property type="match status" value="1"/>
</dbReference>
<feature type="transmembrane region" description="Helical" evidence="1">
    <location>
        <begin position="37"/>
        <end position="57"/>
    </location>
</feature>
<feature type="transmembrane region" description="Helical" evidence="1">
    <location>
        <begin position="78"/>
        <end position="100"/>
    </location>
</feature>
<dbReference type="AlphaFoldDB" id="A0A4R5PNR3"/>
<feature type="transmembrane region" description="Helical" evidence="1">
    <location>
        <begin position="12"/>
        <end position="31"/>
    </location>
</feature>
<accession>A0A4R5PNR3</accession>
<feature type="transmembrane region" description="Helical" evidence="1">
    <location>
        <begin position="112"/>
        <end position="132"/>
    </location>
</feature>
<proteinExistence type="predicted"/>
<evidence type="ECO:0000313" key="4">
    <source>
        <dbReference type="Proteomes" id="UP000295131"/>
    </source>
</evidence>
<dbReference type="Proteomes" id="UP000295131">
    <property type="component" value="Unassembled WGS sequence"/>
</dbReference>
<reference evidence="3 4" key="1">
    <citation type="journal article" date="2013" name="Int. J. Syst. Evol. Microbiol.">
        <title>Hoeflea suaedae sp. nov., an endophytic bacterium isolated from the root of the halophyte Suaeda maritima.</title>
        <authorList>
            <person name="Chung E.J."/>
            <person name="Park J.A."/>
            <person name="Pramanik P."/>
            <person name="Bibi F."/>
            <person name="Jeon C.O."/>
            <person name="Chung Y.R."/>
        </authorList>
    </citation>
    <scope>NUCLEOTIDE SEQUENCE [LARGE SCALE GENOMIC DNA]</scope>
    <source>
        <strain evidence="3 4">YC6898</strain>
    </source>
</reference>
<evidence type="ECO:0000259" key="2">
    <source>
        <dbReference type="Pfam" id="PF05232"/>
    </source>
</evidence>
<feature type="domain" description="Chlorhexidine efflux transporter" evidence="2">
    <location>
        <begin position="72"/>
        <end position="134"/>
    </location>
</feature>
<evidence type="ECO:0000256" key="1">
    <source>
        <dbReference type="SAM" id="Phobius"/>
    </source>
</evidence>
<sequence>MRSTKDRIRQALSFEIIGLIIVTPLFAWLFAHPMDQTGILVLMGATGATLWNYIFNLGFDHLLRAWRGTTSKTLPLRILHAVGFELTLLVLLLPIFAWWMGISLFEAFLIDIAFAAFYMVYAFVFTWGYDLVFPPEAATSR</sequence>
<dbReference type="InterPro" id="IPR058208">
    <property type="entry name" value="PACE"/>
</dbReference>
<dbReference type="OrthoDB" id="1631120at2"/>
<dbReference type="RefSeq" id="WP_133283534.1">
    <property type="nucleotide sequence ID" value="NZ_SMSI01000001.1"/>
</dbReference>
<dbReference type="EMBL" id="SMSI01000001">
    <property type="protein sequence ID" value="TDH38700.1"/>
    <property type="molecule type" value="Genomic_DNA"/>
</dbReference>
<feature type="domain" description="Chlorhexidine efflux transporter" evidence="2">
    <location>
        <begin position="2"/>
        <end position="64"/>
    </location>
</feature>
<gene>
    <name evidence="3" type="ORF">E2A64_06275</name>
</gene>